<dbReference type="InterPro" id="IPR051264">
    <property type="entry name" value="FAD-oxidored/transferase_4"/>
</dbReference>
<comment type="caution">
    <text evidence="6">The sequence shown here is derived from an EMBL/GenBank/DDBJ whole genome shotgun (WGS) entry which is preliminary data.</text>
</comment>
<dbReference type="InterPro" id="IPR016166">
    <property type="entry name" value="FAD-bd_PCMH"/>
</dbReference>
<dbReference type="RefSeq" id="WP_037340592.1">
    <property type="nucleotide sequence ID" value="NZ_APNK01000037.1"/>
</dbReference>
<dbReference type="eggNOG" id="COG0277">
    <property type="taxonomic scope" value="Bacteria"/>
</dbReference>
<keyword evidence="7" id="KW-1185">Reference proteome</keyword>
<dbReference type="GO" id="GO:0071949">
    <property type="term" value="F:FAD binding"/>
    <property type="evidence" value="ECO:0007669"/>
    <property type="project" value="InterPro"/>
</dbReference>
<evidence type="ECO:0000256" key="2">
    <source>
        <dbReference type="ARBA" id="ARBA00008000"/>
    </source>
</evidence>
<organism evidence="6 7">
    <name type="scientific">Salinisphaera hydrothermalis (strain C41B8)</name>
    <dbReference type="NCBI Taxonomy" id="1304275"/>
    <lineage>
        <taxon>Bacteria</taxon>
        <taxon>Pseudomonadati</taxon>
        <taxon>Pseudomonadota</taxon>
        <taxon>Gammaproteobacteria</taxon>
        <taxon>Salinisphaerales</taxon>
        <taxon>Salinisphaeraceae</taxon>
        <taxon>Salinisphaera</taxon>
    </lineage>
</organism>
<dbReference type="InterPro" id="IPR006094">
    <property type="entry name" value="Oxid_FAD_bind_N"/>
</dbReference>
<sequence>MNPTLVDALADVVGGDQVIVEGESAVRYLTEWRGAFTPQAAAIVRPADVDEVARILTVAARFDAAIVPQSGNTGTVGGSAADDPRRQVILNLERLDRIREVDADNATMTVEAGCTLADAQRAAEAAGFYLPIQLASSERCRIGGNLATNAGGLNVVHYGNTRDRVLGLEVVLADGRVWDNLTGLRKDNSGYDLNDLFVGSEGTLGIMTAAVLELADPPQQRAVAFCALADVAAGVSLAARLRRRTGQHVVGCELISAQALELACDYSADCVVPFATRADWYLLVDVAISAPGDWLAATCEDTLQDAAEEGLLVDHVLGKTPETMAALWRLRTSIPPAQTAAGASIKHDISLPVSKLPAFIADMTPRLHAAVPDIRPCIFGHVGDGNLHFNLTRPVAMEDAEFRRHEADLHRLVHDRVAAMRGSIAAEHGVGRLKVDEIVRLKPAVEIDMLRAVKAALDPHNRLNPGAVVRI</sequence>
<dbReference type="Pfam" id="PF01565">
    <property type="entry name" value="FAD_binding_4"/>
    <property type="match status" value="1"/>
</dbReference>
<dbReference type="Gene3D" id="3.30.70.2190">
    <property type="match status" value="1"/>
</dbReference>
<gene>
    <name evidence="6" type="ORF">C41B8_16199</name>
</gene>
<evidence type="ECO:0000313" key="7">
    <source>
        <dbReference type="Proteomes" id="UP000028302"/>
    </source>
</evidence>
<dbReference type="Gene3D" id="3.30.70.2740">
    <property type="match status" value="1"/>
</dbReference>
<dbReference type="EMBL" id="APNK01000037">
    <property type="protein sequence ID" value="KEZ76159.1"/>
    <property type="molecule type" value="Genomic_DNA"/>
</dbReference>
<name>A0A084IHH5_SALHC</name>
<dbReference type="InterPro" id="IPR004113">
    <property type="entry name" value="FAD-bd_oxidored_4_C"/>
</dbReference>
<evidence type="ECO:0000256" key="3">
    <source>
        <dbReference type="ARBA" id="ARBA00022630"/>
    </source>
</evidence>
<dbReference type="Proteomes" id="UP000028302">
    <property type="component" value="Unassembled WGS sequence"/>
</dbReference>
<dbReference type="SUPFAM" id="SSF56176">
    <property type="entry name" value="FAD-binding/transporter-associated domain-like"/>
    <property type="match status" value="1"/>
</dbReference>
<dbReference type="Gene3D" id="3.30.465.10">
    <property type="match status" value="1"/>
</dbReference>
<evidence type="ECO:0000313" key="6">
    <source>
        <dbReference type="EMBL" id="KEZ76159.1"/>
    </source>
</evidence>
<dbReference type="PROSITE" id="PS51387">
    <property type="entry name" value="FAD_PCMH"/>
    <property type="match status" value="1"/>
</dbReference>
<accession>A0A084IHH5</accession>
<evidence type="ECO:0000256" key="1">
    <source>
        <dbReference type="ARBA" id="ARBA00001974"/>
    </source>
</evidence>
<comment type="cofactor">
    <cofactor evidence="1">
        <name>FAD</name>
        <dbReference type="ChEBI" id="CHEBI:57692"/>
    </cofactor>
</comment>
<dbReference type="InterPro" id="IPR036318">
    <property type="entry name" value="FAD-bd_PCMH-like_sf"/>
</dbReference>
<comment type="similarity">
    <text evidence="2">Belongs to the FAD-binding oxidoreductase/transferase type 4 family.</text>
</comment>
<dbReference type="InterPro" id="IPR016169">
    <property type="entry name" value="FAD-bd_PCMH_sub2"/>
</dbReference>
<dbReference type="GO" id="GO:0022904">
    <property type="term" value="P:respiratory electron transport chain"/>
    <property type="evidence" value="ECO:0007669"/>
    <property type="project" value="TreeGrafter"/>
</dbReference>
<proteinExistence type="inferred from homology"/>
<dbReference type="GO" id="GO:0003824">
    <property type="term" value="F:catalytic activity"/>
    <property type="evidence" value="ECO:0007669"/>
    <property type="project" value="InterPro"/>
</dbReference>
<dbReference type="Pfam" id="PF02913">
    <property type="entry name" value="FAD-oxidase_C"/>
    <property type="match status" value="1"/>
</dbReference>
<evidence type="ECO:0000256" key="4">
    <source>
        <dbReference type="ARBA" id="ARBA00022827"/>
    </source>
</evidence>
<dbReference type="InterPro" id="IPR016171">
    <property type="entry name" value="Vanillyl_alc_oxidase_C-sub2"/>
</dbReference>
<protein>
    <submittedName>
        <fullName evidence="6">FAD linked oxidase domain-containing protein</fullName>
    </submittedName>
</protein>
<dbReference type="FunFam" id="1.10.45.10:FF:000001">
    <property type="entry name" value="D-lactate dehydrogenase mitochondrial"/>
    <property type="match status" value="1"/>
</dbReference>
<dbReference type="SUPFAM" id="SSF55103">
    <property type="entry name" value="FAD-linked oxidases, C-terminal domain"/>
    <property type="match status" value="1"/>
</dbReference>
<keyword evidence="4" id="KW-0274">FAD</keyword>
<dbReference type="PATRIC" id="fig|1304275.5.peg.3317"/>
<dbReference type="Gene3D" id="3.30.43.10">
    <property type="entry name" value="Uridine Diphospho-n-acetylenolpyruvylglucosamine Reductase, domain 2"/>
    <property type="match status" value="1"/>
</dbReference>
<dbReference type="PANTHER" id="PTHR43716:SF2">
    <property type="entry name" value="BLL6224 PROTEIN"/>
    <property type="match status" value="1"/>
</dbReference>
<dbReference type="InterPro" id="IPR016164">
    <property type="entry name" value="FAD-linked_Oxase-like_C"/>
</dbReference>
<dbReference type="OrthoDB" id="9811557at2"/>
<feature type="domain" description="FAD-binding PCMH-type" evidence="5">
    <location>
        <begin position="36"/>
        <end position="217"/>
    </location>
</feature>
<dbReference type="Gene3D" id="1.10.45.10">
    <property type="entry name" value="Vanillyl-alcohol Oxidase, Chain A, domain 4"/>
    <property type="match status" value="1"/>
</dbReference>
<dbReference type="STRING" id="1304275.C41B8_16199"/>
<evidence type="ECO:0000259" key="5">
    <source>
        <dbReference type="PROSITE" id="PS51387"/>
    </source>
</evidence>
<keyword evidence="3" id="KW-0285">Flavoprotein</keyword>
<reference evidence="6 7" key="1">
    <citation type="submission" date="2013-03" db="EMBL/GenBank/DDBJ databases">
        <title>Salinisphaera hydrothermalis C41B8 Genome Sequencing.</title>
        <authorList>
            <person name="Li C."/>
            <person name="Lai Q."/>
            <person name="Shao Z."/>
        </authorList>
    </citation>
    <scope>NUCLEOTIDE SEQUENCE [LARGE SCALE GENOMIC DNA]</scope>
    <source>
        <strain evidence="6 7">C41B8</strain>
    </source>
</reference>
<dbReference type="PANTHER" id="PTHR43716">
    <property type="entry name" value="D-2-HYDROXYGLUTARATE DEHYDROGENASE, MITOCHONDRIAL"/>
    <property type="match status" value="1"/>
</dbReference>
<dbReference type="AlphaFoldDB" id="A0A084IHH5"/>
<dbReference type="InterPro" id="IPR016167">
    <property type="entry name" value="FAD-bd_PCMH_sub1"/>
</dbReference>